<name>A0ABX5Z0X8_SULMU</name>
<gene>
    <name evidence="1" type="ORF">SMN_1775</name>
</gene>
<evidence type="ECO:0000313" key="2">
    <source>
        <dbReference type="Proteomes" id="UP000323483"/>
    </source>
</evidence>
<evidence type="ECO:0000313" key="1">
    <source>
        <dbReference type="EMBL" id="QEH06540.1"/>
    </source>
</evidence>
<sequence>MLISRSKIFQKEVKLWLIQNLKFWQKVLFKWQIVVRIVNQVVDLVIHQAQGVVNKIISGSVLKSILPHVGGIIKCFSKKNLM</sequence>
<protein>
    <recommendedName>
        <fullName evidence="3">Transposase</fullName>
    </recommendedName>
</protein>
<accession>A0ABX5Z0X8</accession>
<organism evidence="1 2">
    <name type="scientific">Sulfurospirillum multivorans</name>
    <name type="common">Dehalospirillum multivorans</name>
    <dbReference type="NCBI Taxonomy" id="66821"/>
    <lineage>
        <taxon>Bacteria</taxon>
        <taxon>Pseudomonadati</taxon>
        <taxon>Campylobacterota</taxon>
        <taxon>Epsilonproteobacteria</taxon>
        <taxon>Campylobacterales</taxon>
        <taxon>Sulfurospirillaceae</taxon>
        <taxon>Sulfurospirillum</taxon>
    </lineage>
</organism>
<evidence type="ECO:0008006" key="3">
    <source>
        <dbReference type="Google" id="ProtNLM"/>
    </source>
</evidence>
<keyword evidence="2" id="KW-1185">Reference proteome</keyword>
<proteinExistence type="predicted"/>
<dbReference type="EMBL" id="CP042966">
    <property type="protein sequence ID" value="QEH06540.1"/>
    <property type="molecule type" value="Genomic_DNA"/>
</dbReference>
<dbReference type="Proteomes" id="UP000323483">
    <property type="component" value="Chromosome"/>
</dbReference>
<reference evidence="1" key="1">
    <citation type="submission" date="2019-08" db="EMBL/GenBank/DDBJ databases">
        <title>Organohalide respiration in Sulfurospirillum species is regulated by a two-component system as unraveled by comparative genomics, and transcriptomics, and regulator binding studies.</title>
        <authorList>
            <person name="Goris T."/>
            <person name="Esken J."/>
            <person name="Gadkari J."/>
            <person name="Bischler T."/>
            <person name="Foerstner K."/>
            <person name="Sharma C.M."/>
            <person name="Diekert G."/>
            <person name="Schubert T."/>
        </authorList>
    </citation>
    <scope>NUCLEOTIDE SEQUENCE [LARGE SCALE GENOMIC DNA]</scope>
    <source>
        <strain evidence="1">N</strain>
    </source>
</reference>